<keyword evidence="4" id="KW-0274">FAD</keyword>
<dbReference type="GO" id="GO:0016491">
    <property type="term" value="F:oxidoreductase activity"/>
    <property type="evidence" value="ECO:0007669"/>
    <property type="project" value="UniProtKB-KW"/>
</dbReference>
<keyword evidence="9" id="KW-1185">Reference proteome</keyword>
<keyword evidence="6" id="KW-0732">Signal</keyword>
<dbReference type="HOGENOM" id="CLU_018354_10_1_1"/>
<proteinExistence type="inferred from homology"/>
<gene>
    <name evidence="8" type="ORF">M378DRAFT_15360</name>
</gene>
<dbReference type="Pfam" id="PF08031">
    <property type="entry name" value="BBE"/>
    <property type="match status" value="1"/>
</dbReference>
<evidence type="ECO:0000256" key="1">
    <source>
        <dbReference type="ARBA" id="ARBA00001974"/>
    </source>
</evidence>
<name>A0A0C2WQV4_AMAMK</name>
<feature type="chain" id="PRO_5002158142" evidence="6">
    <location>
        <begin position="20"/>
        <end position="493"/>
    </location>
</feature>
<dbReference type="PROSITE" id="PS51387">
    <property type="entry name" value="FAD_PCMH"/>
    <property type="match status" value="1"/>
</dbReference>
<feature type="domain" description="FAD-binding PCMH-type" evidence="7">
    <location>
        <begin position="54"/>
        <end position="223"/>
    </location>
</feature>
<dbReference type="Pfam" id="PF01565">
    <property type="entry name" value="FAD_binding_4"/>
    <property type="match status" value="1"/>
</dbReference>
<protein>
    <submittedName>
        <fullName evidence="8">Glucooligosaccharide oxidase</fullName>
    </submittedName>
</protein>
<evidence type="ECO:0000313" key="8">
    <source>
        <dbReference type="EMBL" id="KIL58658.1"/>
    </source>
</evidence>
<keyword evidence="3" id="KW-0285">Flavoprotein</keyword>
<dbReference type="AlphaFoldDB" id="A0A0C2WQV4"/>
<keyword evidence="5" id="KW-0560">Oxidoreductase</keyword>
<evidence type="ECO:0000256" key="6">
    <source>
        <dbReference type="SAM" id="SignalP"/>
    </source>
</evidence>
<dbReference type="PANTHER" id="PTHR42973:SF39">
    <property type="entry name" value="FAD-BINDING PCMH-TYPE DOMAIN-CONTAINING PROTEIN"/>
    <property type="match status" value="1"/>
</dbReference>
<dbReference type="Gene3D" id="3.30.465.10">
    <property type="match status" value="1"/>
</dbReference>
<reference evidence="8 9" key="1">
    <citation type="submission" date="2014-04" db="EMBL/GenBank/DDBJ databases">
        <title>Evolutionary Origins and Diversification of the Mycorrhizal Mutualists.</title>
        <authorList>
            <consortium name="DOE Joint Genome Institute"/>
            <consortium name="Mycorrhizal Genomics Consortium"/>
            <person name="Kohler A."/>
            <person name="Kuo A."/>
            <person name="Nagy L.G."/>
            <person name="Floudas D."/>
            <person name="Copeland A."/>
            <person name="Barry K.W."/>
            <person name="Cichocki N."/>
            <person name="Veneault-Fourrey C."/>
            <person name="LaButti K."/>
            <person name="Lindquist E.A."/>
            <person name="Lipzen A."/>
            <person name="Lundell T."/>
            <person name="Morin E."/>
            <person name="Murat C."/>
            <person name="Riley R."/>
            <person name="Ohm R."/>
            <person name="Sun H."/>
            <person name="Tunlid A."/>
            <person name="Henrissat B."/>
            <person name="Grigoriev I.V."/>
            <person name="Hibbett D.S."/>
            <person name="Martin F."/>
        </authorList>
    </citation>
    <scope>NUCLEOTIDE SEQUENCE [LARGE SCALE GENOMIC DNA]</scope>
    <source>
        <strain evidence="8 9">Koide BX008</strain>
    </source>
</reference>
<organism evidence="8 9">
    <name type="scientific">Amanita muscaria (strain Koide BX008)</name>
    <dbReference type="NCBI Taxonomy" id="946122"/>
    <lineage>
        <taxon>Eukaryota</taxon>
        <taxon>Fungi</taxon>
        <taxon>Dikarya</taxon>
        <taxon>Basidiomycota</taxon>
        <taxon>Agaricomycotina</taxon>
        <taxon>Agaricomycetes</taxon>
        <taxon>Agaricomycetidae</taxon>
        <taxon>Agaricales</taxon>
        <taxon>Pluteineae</taxon>
        <taxon>Amanitaceae</taxon>
        <taxon>Amanita</taxon>
    </lineage>
</organism>
<dbReference type="OrthoDB" id="407275at2759"/>
<evidence type="ECO:0000256" key="2">
    <source>
        <dbReference type="ARBA" id="ARBA00005466"/>
    </source>
</evidence>
<sequence length="493" mass="53577">MKLVKLLLVLVYATYHVAGSTEGFRGDLAAIGPGAVFPGDATYDQVTGAYNKRLTIRPAAVTFPSTPQQVAKIVKVGGKYNHQLVARSGGHSYVANGLGGKNGLVIVDLRNMTHIDVSSSSGIATIQTGNRLGDVALALNQKGRGIPHGSCPYVGIGVHGGWGFASRMWGLTLDTIQAIDVVTADGTIETISNSNKADLFWAMRGAGSSFGIATAITVKSYPVPTTTISYTYNWNLKASDAAKAISESQKFSQTNIPKELSLELTFGKGNSAGFVHLTLSGGWYGPINELNSVLAPYLTKLPKPDWSDRKVGSYIDVLSYQGGSGTLDVHHKPDATDTFYVKSLMTPEASPISDKALNAFTTYMAYQGFSSNLNWFVQMELYGGKNSVLNSVPVDATAFARRNALWTFQFYASSPNYNPPFPSSGFSFLDNMVNSITSNSPSNWDIGAYTNYIDDRLSNWQHMYYGSHYQRLKSIKRIYDPRNTFSFPQSIEL</sequence>
<dbReference type="PANTHER" id="PTHR42973">
    <property type="entry name" value="BINDING OXIDOREDUCTASE, PUTATIVE (AFU_ORTHOLOGUE AFUA_1G17690)-RELATED"/>
    <property type="match status" value="1"/>
</dbReference>
<accession>A0A0C2WQV4</accession>
<feature type="signal peptide" evidence="6">
    <location>
        <begin position="1"/>
        <end position="19"/>
    </location>
</feature>
<dbReference type="InterPro" id="IPR050416">
    <property type="entry name" value="FAD-linked_Oxidoreductase"/>
</dbReference>
<dbReference type="InterPro" id="IPR006094">
    <property type="entry name" value="Oxid_FAD_bind_N"/>
</dbReference>
<dbReference type="InterPro" id="IPR016169">
    <property type="entry name" value="FAD-bd_PCMH_sub2"/>
</dbReference>
<dbReference type="InterPro" id="IPR016166">
    <property type="entry name" value="FAD-bd_PCMH"/>
</dbReference>
<dbReference type="EMBL" id="KN818332">
    <property type="protein sequence ID" value="KIL58658.1"/>
    <property type="molecule type" value="Genomic_DNA"/>
</dbReference>
<evidence type="ECO:0000313" key="9">
    <source>
        <dbReference type="Proteomes" id="UP000054549"/>
    </source>
</evidence>
<dbReference type="InterPro" id="IPR036318">
    <property type="entry name" value="FAD-bd_PCMH-like_sf"/>
</dbReference>
<comment type="cofactor">
    <cofactor evidence="1">
        <name>FAD</name>
        <dbReference type="ChEBI" id="CHEBI:57692"/>
    </cofactor>
</comment>
<dbReference type="GO" id="GO:0071949">
    <property type="term" value="F:FAD binding"/>
    <property type="evidence" value="ECO:0007669"/>
    <property type="project" value="InterPro"/>
</dbReference>
<evidence type="ECO:0000256" key="4">
    <source>
        <dbReference type="ARBA" id="ARBA00022827"/>
    </source>
</evidence>
<dbReference type="InParanoid" id="A0A0C2WQV4"/>
<dbReference type="InterPro" id="IPR012951">
    <property type="entry name" value="BBE"/>
</dbReference>
<dbReference type="Gene3D" id="3.40.462.20">
    <property type="match status" value="1"/>
</dbReference>
<dbReference type="Proteomes" id="UP000054549">
    <property type="component" value="Unassembled WGS sequence"/>
</dbReference>
<dbReference type="SUPFAM" id="SSF56176">
    <property type="entry name" value="FAD-binding/transporter-associated domain-like"/>
    <property type="match status" value="1"/>
</dbReference>
<evidence type="ECO:0000259" key="7">
    <source>
        <dbReference type="PROSITE" id="PS51387"/>
    </source>
</evidence>
<evidence type="ECO:0000256" key="3">
    <source>
        <dbReference type="ARBA" id="ARBA00022630"/>
    </source>
</evidence>
<comment type="similarity">
    <text evidence="2">Belongs to the oxygen-dependent FAD-linked oxidoreductase family.</text>
</comment>
<evidence type="ECO:0000256" key="5">
    <source>
        <dbReference type="ARBA" id="ARBA00023002"/>
    </source>
</evidence>
<dbReference type="STRING" id="946122.A0A0C2WQV4"/>